<feature type="compositionally biased region" description="Gly residues" evidence="1">
    <location>
        <begin position="1"/>
        <end position="10"/>
    </location>
</feature>
<dbReference type="EMBL" id="LXQA010890876">
    <property type="protein sequence ID" value="MCI75776.1"/>
    <property type="molecule type" value="Genomic_DNA"/>
</dbReference>
<dbReference type="AlphaFoldDB" id="A0A392UTD8"/>
<protein>
    <submittedName>
        <fullName evidence="2">Uncharacterized protein</fullName>
    </submittedName>
</protein>
<accession>A0A392UTD8</accession>
<dbReference type="Proteomes" id="UP000265520">
    <property type="component" value="Unassembled WGS sequence"/>
</dbReference>
<sequence length="34" mass="3662">NEGRSGGVLGAGPRSKMKKHVVKVGGRMKFLPWP</sequence>
<comment type="caution">
    <text evidence="2">The sequence shown here is derived from an EMBL/GenBank/DDBJ whole genome shotgun (WGS) entry which is preliminary data.</text>
</comment>
<evidence type="ECO:0000256" key="1">
    <source>
        <dbReference type="SAM" id="MobiDB-lite"/>
    </source>
</evidence>
<feature type="region of interest" description="Disordered" evidence="1">
    <location>
        <begin position="1"/>
        <end position="21"/>
    </location>
</feature>
<reference evidence="2 3" key="1">
    <citation type="journal article" date="2018" name="Front. Plant Sci.">
        <title>Red Clover (Trifolium pratense) and Zigzag Clover (T. medium) - A Picture of Genomic Similarities and Differences.</title>
        <authorList>
            <person name="Dluhosova J."/>
            <person name="Istvanek J."/>
            <person name="Nedelnik J."/>
            <person name="Repkova J."/>
        </authorList>
    </citation>
    <scope>NUCLEOTIDE SEQUENCE [LARGE SCALE GENOMIC DNA]</scope>
    <source>
        <strain evidence="3">cv. 10/8</strain>
        <tissue evidence="2">Leaf</tissue>
    </source>
</reference>
<keyword evidence="3" id="KW-1185">Reference proteome</keyword>
<feature type="non-terminal residue" evidence="2">
    <location>
        <position position="1"/>
    </location>
</feature>
<proteinExistence type="predicted"/>
<evidence type="ECO:0000313" key="3">
    <source>
        <dbReference type="Proteomes" id="UP000265520"/>
    </source>
</evidence>
<organism evidence="2 3">
    <name type="scientific">Trifolium medium</name>
    <dbReference type="NCBI Taxonomy" id="97028"/>
    <lineage>
        <taxon>Eukaryota</taxon>
        <taxon>Viridiplantae</taxon>
        <taxon>Streptophyta</taxon>
        <taxon>Embryophyta</taxon>
        <taxon>Tracheophyta</taxon>
        <taxon>Spermatophyta</taxon>
        <taxon>Magnoliopsida</taxon>
        <taxon>eudicotyledons</taxon>
        <taxon>Gunneridae</taxon>
        <taxon>Pentapetalae</taxon>
        <taxon>rosids</taxon>
        <taxon>fabids</taxon>
        <taxon>Fabales</taxon>
        <taxon>Fabaceae</taxon>
        <taxon>Papilionoideae</taxon>
        <taxon>50 kb inversion clade</taxon>
        <taxon>NPAAA clade</taxon>
        <taxon>Hologalegina</taxon>
        <taxon>IRL clade</taxon>
        <taxon>Trifolieae</taxon>
        <taxon>Trifolium</taxon>
    </lineage>
</organism>
<name>A0A392UTD8_9FABA</name>
<evidence type="ECO:0000313" key="2">
    <source>
        <dbReference type="EMBL" id="MCI75776.1"/>
    </source>
</evidence>